<evidence type="ECO:0000259" key="21">
    <source>
        <dbReference type="PROSITE" id="PS51296"/>
    </source>
</evidence>
<evidence type="ECO:0000313" key="22">
    <source>
        <dbReference type="EMBL" id="EID56049.1"/>
    </source>
</evidence>
<dbReference type="GO" id="GO:0005886">
    <property type="term" value="C:plasma membrane"/>
    <property type="evidence" value="ECO:0007669"/>
    <property type="project" value="UniProtKB-SubCell"/>
</dbReference>
<evidence type="ECO:0000256" key="4">
    <source>
        <dbReference type="ARBA" id="ARBA00015816"/>
    </source>
</evidence>
<reference evidence="22 23" key="1">
    <citation type="submission" date="2012-01" db="EMBL/GenBank/DDBJ databases">
        <title>Improved High-Quality Draft sequence of Saccharomonospora xinjiangensis XJ-54.</title>
        <authorList>
            <consortium name="US DOE Joint Genome Institute"/>
            <person name="Lucas S."/>
            <person name="Han J."/>
            <person name="Lapidus A."/>
            <person name="Cheng J.-F."/>
            <person name="Goodwin L."/>
            <person name="Pitluck S."/>
            <person name="Peters L."/>
            <person name="Mikhailova N."/>
            <person name="Teshima H."/>
            <person name="Detter J.C."/>
            <person name="Han C."/>
            <person name="Tapia R."/>
            <person name="Land M."/>
            <person name="Hauser L."/>
            <person name="Kyrpides N."/>
            <person name="Ivanova N."/>
            <person name="Pagani I."/>
            <person name="Brambilla E.-M."/>
            <person name="Klenk H.-P."/>
            <person name="Woyke T."/>
        </authorList>
    </citation>
    <scope>NUCLEOTIDE SEQUENCE [LARGE SCALE GENOMIC DNA]</scope>
    <source>
        <strain evidence="22 23">XJ-54</strain>
    </source>
</reference>
<evidence type="ECO:0000256" key="12">
    <source>
        <dbReference type="ARBA" id="ARBA00022989"/>
    </source>
</evidence>
<evidence type="ECO:0000256" key="5">
    <source>
        <dbReference type="ARBA" id="ARBA00022448"/>
    </source>
</evidence>
<evidence type="ECO:0000256" key="18">
    <source>
        <dbReference type="ARBA" id="ARBA00029586"/>
    </source>
</evidence>
<dbReference type="STRING" id="882086.SacxiDRAFT_3857"/>
<keyword evidence="7" id="KW-0679">Respiratory chain</keyword>
<evidence type="ECO:0000256" key="6">
    <source>
        <dbReference type="ARBA" id="ARBA00022475"/>
    </source>
</evidence>
<comment type="function">
    <text evidence="1">Iron-sulfur subunit of the cytochrome bc1 complex, an essential component of the respiratory electron transport chain required for ATP synthesis. The bc1 complex catalyzes the oxidation of menaquinol and the reduction of cytochrome c in the respiratory chain. The bc1 complex operates through a Q-cycle mechanism that couples electron transfer to generation of the proton gradient that drives ATP synthesis.</text>
</comment>
<keyword evidence="10" id="KW-0479">Metal-binding</keyword>
<accession>I0V7E6</accession>
<keyword evidence="15" id="KW-0411">Iron-sulfur</keyword>
<keyword evidence="13" id="KW-0560">Oxidoreductase</keyword>
<keyword evidence="9" id="KW-0001">2Fe-2S</keyword>
<dbReference type="InterPro" id="IPR017941">
    <property type="entry name" value="Rieske_2Fe-2S"/>
</dbReference>
<keyword evidence="17" id="KW-1015">Disulfide bond</keyword>
<evidence type="ECO:0000256" key="8">
    <source>
        <dbReference type="ARBA" id="ARBA00022692"/>
    </source>
</evidence>
<dbReference type="Gene3D" id="2.102.10.10">
    <property type="entry name" value="Rieske [2Fe-2S] iron-sulphur domain"/>
    <property type="match status" value="1"/>
</dbReference>
<dbReference type="GO" id="GO:0051537">
    <property type="term" value="F:2 iron, 2 sulfur cluster binding"/>
    <property type="evidence" value="ECO:0007669"/>
    <property type="project" value="UniProtKB-KW"/>
</dbReference>
<dbReference type="Pfam" id="PF19297">
    <property type="entry name" value="QcrA_N"/>
    <property type="match status" value="1"/>
</dbReference>
<keyword evidence="12 20" id="KW-1133">Transmembrane helix</keyword>
<dbReference type="Pfam" id="PF00355">
    <property type="entry name" value="Rieske"/>
    <property type="match status" value="1"/>
</dbReference>
<dbReference type="Proteomes" id="UP000004691">
    <property type="component" value="Unassembled WGS sequence"/>
</dbReference>
<feature type="transmembrane region" description="Helical" evidence="20">
    <location>
        <begin position="149"/>
        <end position="174"/>
    </location>
</feature>
<dbReference type="HOGENOM" id="CLU_050668_0_0_11"/>
<comment type="similarity">
    <text evidence="3">Belongs to the Rieske iron-sulfur protein family.</text>
</comment>
<feature type="transmembrane region" description="Helical" evidence="20">
    <location>
        <begin position="40"/>
        <end position="63"/>
    </location>
</feature>
<dbReference type="SUPFAM" id="SSF50022">
    <property type="entry name" value="ISP domain"/>
    <property type="match status" value="1"/>
</dbReference>
<evidence type="ECO:0000256" key="3">
    <source>
        <dbReference type="ARBA" id="ARBA00010651"/>
    </source>
</evidence>
<proteinExistence type="inferred from homology"/>
<feature type="domain" description="Rieske" evidence="21">
    <location>
        <begin position="254"/>
        <end position="346"/>
    </location>
</feature>
<protein>
    <recommendedName>
        <fullName evidence="4">Cytochrome bc1 complex Rieske iron-sulfur subunit</fullName>
    </recommendedName>
    <alternativeName>
        <fullName evidence="18">Cytochrome bc1 reductase complex subunit QcrA</fullName>
    </alternativeName>
    <alternativeName>
        <fullName evidence="19">Rieske iron-sulfur protein</fullName>
    </alternativeName>
</protein>
<evidence type="ECO:0000313" key="23">
    <source>
        <dbReference type="Proteomes" id="UP000004691"/>
    </source>
</evidence>
<name>I0V7E6_9PSEU</name>
<evidence type="ECO:0000256" key="20">
    <source>
        <dbReference type="SAM" id="Phobius"/>
    </source>
</evidence>
<dbReference type="GO" id="GO:0004497">
    <property type="term" value="F:monooxygenase activity"/>
    <property type="evidence" value="ECO:0007669"/>
    <property type="project" value="UniProtKB-ARBA"/>
</dbReference>
<keyword evidence="11" id="KW-0249">Electron transport</keyword>
<dbReference type="EMBL" id="JH636049">
    <property type="protein sequence ID" value="EID56049.1"/>
    <property type="molecule type" value="Genomic_DNA"/>
</dbReference>
<dbReference type="InterPro" id="IPR045603">
    <property type="entry name" value="QcrA_N"/>
</dbReference>
<dbReference type="RefSeq" id="WP_006240271.1">
    <property type="nucleotide sequence ID" value="NZ_JH636049.1"/>
</dbReference>
<dbReference type="PROSITE" id="PS51296">
    <property type="entry name" value="RIESKE"/>
    <property type="match status" value="1"/>
</dbReference>
<evidence type="ECO:0000256" key="16">
    <source>
        <dbReference type="ARBA" id="ARBA00023136"/>
    </source>
</evidence>
<evidence type="ECO:0000256" key="19">
    <source>
        <dbReference type="ARBA" id="ARBA00032409"/>
    </source>
</evidence>
<dbReference type="AlphaFoldDB" id="I0V7E6"/>
<evidence type="ECO:0000256" key="9">
    <source>
        <dbReference type="ARBA" id="ARBA00022714"/>
    </source>
</evidence>
<keyword evidence="23" id="KW-1185">Reference proteome</keyword>
<evidence type="ECO:0000256" key="15">
    <source>
        <dbReference type="ARBA" id="ARBA00023014"/>
    </source>
</evidence>
<comment type="subcellular location">
    <subcellularLocation>
        <location evidence="2">Cell membrane</location>
        <topology evidence="2">Multi-pass membrane protein</topology>
    </subcellularLocation>
</comment>
<evidence type="ECO:0000256" key="14">
    <source>
        <dbReference type="ARBA" id="ARBA00023004"/>
    </source>
</evidence>
<evidence type="ECO:0000256" key="17">
    <source>
        <dbReference type="ARBA" id="ARBA00023157"/>
    </source>
</evidence>
<keyword evidence="14" id="KW-0408">Iron</keyword>
<dbReference type="GO" id="GO:0016705">
    <property type="term" value="F:oxidoreductase activity, acting on paired donors, with incorporation or reduction of molecular oxygen"/>
    <property type="evidence" value="ECO:0007669"/>
    <property type="project" value="UniProtKB-ARBA"/>
</dbReference>
<dbReference type="InterPro" id="IPR036922">
    <property type="entry name" value="Rieske_2Fe-2S_sf"/>
</dbReference>
<keyword evidence="16 20" id="KW-0472">Membrane</keyword>
<gene>
    <name evidence="22" type="ORF">SacxiDRAFT_3857</name>
</gene>
<keyword evidence="5" id="KW-0813">Transport</keyword>
<dbReference type="InterPro" id="IPR014349">
    <property type="entry name" value="Rieske_Fe-S_prot"/>
</dbReference>
<keyword evidence="6" id="KW-1003">Cell membrane</keyword>
<keyword evidence="8 20" id="KW-0812">Transmembrane</keyword>
<sequence length="363" mass="39709">MGSDRDELLRHGAELDGVEIVEYEPSDRHPLSPRYRRGRLLVLGSSAVTVIASVAAAVVYLAWPWRYVTPGGEGHTLYRLYTPLLGTLLGLAVLGLAAALLLTAKRLLPREVSVQRRHLENGSTSEDRATFAATVADAQERTGLRRRSVFGRAMAVAASTLGASLGIVGVGAFVRDPWDRRTHTTSPEDTPWHTGWHSPDGETVYLRMDTGEPTEVVLVRPEDLAPGSTVPVFPFRESERDDPEALAKAFEESDNPATLYRLPEGTAMAERADRAGLNYRDYYAYSRLCTHLGCPVGMFETATRRLMCPCHQSQFDLTAYARPTFGPAARALPQLPIALHPDGHFVATGDFTGPVGPGFWELG</sequence>
<dbReference type="PANTHER" id="PTHR10134">
    <property type="entry name" value="CYTOCHROME B-C1 COMPLEX SUBUNIT RIESKE, MITOCHONDRIAL"/>
    <property type="match status" value="1"/>
</dbReference>
<evidence type="ECO:0000256" key="11">
    <source>
        <dbReference type="ARBA" id="ARBA00022982"/>
    </source>
</evidence>
<evidence type="ECO:0000256" key="7">
    <source>
        <dbReference type="ARBA" id="ARBA00022660"/>
    </source>
</evidence>
<dbReference type="GO" id="GO:0046872">
    <property type="term" value="F:metal ion binding"/>
    <property type="evidence" value="ECO:0007669"/>
    <property type="project" value="UniProtKB-KW"/>
</dbReference>
<feature type="transmembrane region" description="Helical" evidence="20">
    <location>
        <begin position="83"/>
        <end position="102"/>
    </location>
</feature>
<evidence type="ECO:0000256" key="2">
    <source>
        <dbReference type="ARBA" id="ARBA00004651"/>
    </source>
</evidence>
<evidence type="ECO:0000256" key="10">
    <source>
        <dbReference type="ARBA" id="ARBA00022723"/>
    </source>
</evidence>
<dbReference type="eggNOG" id="COG0723">
    <property type="taxonomic scope" value="Bacteria"/>
</dbReference>
<dbReference type="CDD" id="cd03467">
    <property type="entry name" value="Rieske"/>
    <property type="match status" value="1"/>
</dbReference>
<evidence type="ECO:0000256" key="13">
    <source>
        <dbReference type="ARBA" id="ARBA00023002"/>
    </source>
</evidence>
<organism evidence="22 23">
    <name type="scientific">Saccharomonospora xinjiangensis XJ-54</name>
    <dbReference type="NCBI Taxonomy" id="882086"/>
    <lineage>
        <taxon>Bacteria</taxon>
        <taxon>Bacillati</taxon>
        <taxon>Actinomycetota</taxon>
        <taxon>Actinomycetes</taxon>
        <taxon>Pseudonocardiales</taxon>
        <taxon>Pseudonocardiaceae</taxon>
        <taxon>Saccharomonospora</taxon>
    </lineage>
</organism>
<evidence type="ECO:0000256" key="1">
    <source>
        <dbReference type="ARBA" id="ARBA00002494"/>
    </source>
</evidence>